<evidence type="ECO:0000256" key="8">
    <source>
        <dbReference type="ARBA" id="ARBA00022833"/>
    </source>
</evidence>
<dbReference type="GO" id="GO:0005737">
    <property type="term" value="C:cytoplasm"/>
    <property type="evidence" value="ECO:0007669"/>
    <property type="project" value="TreeGrafter"/>
</dbReference>
<keyword evidence="6 9" id="KW-0863">Zinc-finger</keyword>
<feature type="region of interest" description="Disordered" evidence="10">
    <location>
        <begin position="258"/>
        <end position="301"/>
    </location>
</feature>
<keyword evidence="7" id="KW-0833">Ubl conjugation pathway</keyword>
<evidence type="ECO:0000256" key="5">
    <source>
        <dbReference type="ARBA" id="ARBA00022723"/>
    </source>
</evidence>
<keyword evidence="13" id="KW-1185">Reference proteome</keyword>
<feature type="compositionally biased region" description="Pro residues" evidence="10">
    <location>
        <begin position="266"/>
        <end position="279"/>
    </location>
</feature>
<dbReference type="Pfam" id="PF14369">
    <property type="entry name" value="Zn_ribbon_19"/>
    <property type="match status" value="1"/>
</dbReference>
<dbReference type="AlphaFoldDB" id="A0AAN9C3G5"/>
<evidence type="ECO:0000259" key="11">
    <source>
        <dbReference type="PROSITE" id="PS50089"/>
    </source>
</evidence>
<feature type="region of interest" description="Disordered" evidence="10">
    <location>
        <begin position="85"/>
        <end position="114"/>
    </location>
</feature>
<dbReference type="PANTHER" id="PTHR15710">
    <property type="entry name" value="E3 UBIQUITIN-PROTEIN LIGASE PRAJA"/>
    <property type="match status" value="1"/>
</dbReference>
<comment type="pathway">
    <text evidence="2">Protein modification; protein ubiquitination.</text>
</comment>
<dbReference type="InterPro" id="IPR039525">
    <property type="entry name" value="RNF126-like_zinc-ribbon"/>
</dbReference>
<dbReference type="Pfam" id="PF13639">
    <property type="entry name" value="zf-RING_2"/>
    <property type="match status" value="1"/>
</dbReference>
<protein>
    <recommendedName>
        <fullName evidence="3">RING-type E3 ubiquitin transferase</fullName>
        <ecNumber evidence="3">2.3.2.27</ecNumber>
    </recommendedName>
</protein>
<gene>
    <name evidence="12" type="ORF">V1264_002324</name>
</gene>
<evidence type="ECO:0000256" key="6">
    <source>
        <dbReference type="ARBA" id="ARBA00022771"/>
    </source>
</evidence>
<dbReference type="SMART" id="SM00184">
    <property type="entry name" value="RING"/>
    <property type="match status" value="1"/>
</dbReference>
<organism evidence="12 13">
    <name type="scientific">Littorina saxatilis</name>
    <dbReference type="NCBI Taxonomy" id="31220"/>
    <lineage>
        <taxon>Eukaryota</taxon>
        <taxon>Metazoa</taxon>
        <taxon>Spiralia</taxon>
        <taxon>Lophotrochozoa</taxon>
        <taxon>Mollusca</taxon>
        <taxon>Gastropoda</taxon>
        <taxon>Caenogastropoda</taxon>
        <taxon>Littorinimorpha</taxon>
        <taxon>Littorinoidea</taxon>
        <taxon>Littorinidae</taxon>
        <taxon>Littorina</taxon>
    </lineage>
</organism>
<dbReference type="PANTHER" id="PTHR15710:SF243">
    <property type="entry name" value="E3 UBIQUITIN-PROTEIN LIGASE PRAJA-2 ISOFORM X1"/>
    <property type="match status" value="1"/>
</dbReference>
<keyword evidence="5" id="KW-0479">Metal-binding</keyword>
<feature type="domain" description="RING-type" evidence="11">
    <location>
        <begin position="209"/>
        <end position="250"/>
    </location>
</feature>
<evidence type="ECO:0000256" key="3">
    <source>
        <dbReference type="ARBA" id="ARBA00012483"/>
    </source>
</evidence>
<dbReference type="GO" id="GO:0061630">
    <property type="term" value="F:ubiquitin protein ligase activity"/>
    <property type="evidence" value="ECO:0007669"/>
    <property type="project" value="UniProtKB-EC"/>
</dbReference>
<dbReference type="Gene3D" id="3.30.40.10">
    <property type="entry name" value="Zinc/RING finger domain, C3HC4 (zinc finger)"/>
    <property type="match status" value="1"/>
</dbReference>
<dbReference type="PROSITE" id="PS50089">
    <property type="entry name" value="ZF_RING_2"/>
    <property type="match status" value="1"/>
</dbReference>
<feature type="region of interest" description="Disordered" evidence="10">
    <location>
        <begin position="42"/>
        <end position="61"/>
    </location>
</feature>
<comment type="caution">
    <text evidence="12">The sequence shown here is derived from an EMBL/GenBank/DDBJ whole genome shotgun (WGS) entry which is preliminary data.</text>
</comment>
<dbReference type="InterPro" id="IPR001841">
    <property type="entry name" value="Znf_RING"/>
</dbReference>
<dbReference type="SMART" id="SM01197">
    <property type="entry name" value="FANCL_C"/>
    <property type="match status" value="1"/>
</dbReference>
<name>A0AAN9C3G5_9CAEN</name>
<dbReference type="SUPFAM" id="SSF57850">
    <property type="entry name" value="RING/U-box"/>
    <property type="match status" value="1"/>
</dbReference>
<dbReference type="EMBL" id="JBAMIC010000001">
    <property type="protein sequence ID" value="KAK7116691.1"/>
    <property type="molecule type" value="Genomic_DNA"/>
</dbReference>
<comment type="catalytic activity">
    <reaction evidence="1">
        <text>S-ubiquitinyl-[E2 ubiquitin-conjugating enzyme]-L-cysteine + [acceptor protein]-L-lysine = [E2 ubiquitin-conjugating enzyme]-L-cysteine + N(6)-ubiquitinyl-[acceptor protein]-L-lysine.</text>
        <dbReference type="EC" id="2.3.2.27"/>
    </reaction>
</comment>
<dbReference type="GO" id="GO:0008270">
    <property type="term" value="F:zinc ion binding"/>
    <property type="evidence" value="ECO:0007669"/>
    <property type="project" value="UniProtKB-KW"/>
</dbReference>
<reference evidence="12 13" key="1">
    <citation type="submission" date="2024-02" db="EMBL/GenBank/DDBJ databases">
        <title>Chromosome-scale genome assembly of the rough periwinkle Littorina saxatilis.</title>
        <authorList>
            <person name="De Jode A."/>
            <person name="Faria R."/>
            <person name="Formenti G."/>
            <person name="Sims Y."/>
            <person name="Smith T.P."/>
            <person name="Tracey A."/>
            <person name="Wood J.M.D."/>
            <person name="Zagrodzka Z.B."/>
            <person name="Johannesson K."/>
            <person name="Butlin R.K."/>
            <person name="Leder E.H."/>
        </authorList>
    </citation>
    <scope>NUCLEOTIDE SEQUENCE [LARGE SCALE GENOMIC DNA]</scope>
    <source>
        <strain evidence="12">Snail1</strain>
        <tissue evidence="12">Muscle</tissue>
    </source>
</reference>
<evidence type="ECO:0000313" key="13">
    <source>
        <dbReference type="Proteomes" id="UP001374579"/>
    </source>
</evidence>
<feature type="compositionally biased region" description="Low complexity" evidence="10">
    <location>
        <begin position="43"/>
        <end position="59"/>
    </location>
</feature>
<keyword evidence="4" id="KW-0808">Transferase</keyword>
<dbReference type="InterPro" id="IPR013083">
    <property type="entry name" value="Znf_RING/FYVE/PHD"/>
</dbReference>
<accession>A0AAN9C3G5</accession>
<evidence type="ECO:0000256" key="9">
    <source>
        <dbReference type="PROSITE-ProRule" id="PRU00175"/>
    </source>
</evidence>
<feature type="compositionally biased region" description="Polar residues" evidence="10">
    <location>
        <begin position="284"/>
        <end position="301"/>
    </location>
</feature>
<evidence type="ECO:0000256" key="7">
    <source>
        <dbReference type="ARBA" id="ARBA00022786"/>
    </source>
</evidence>
<evidence type="ECO:0000256" key="10">
    <source>
        <dbReference type="SAM" id="MobiDB-lite"/>
    </source>
</evidence>
<evidence type="ECO:0000313" key="12">
    <source>
        <dbReference type="EMBL" id="KAK7116691.1"/>
    </source>
</evidence>
<evidence type="ECO:0000256" key="1">
    <source>
        <dbReference type="ARBA" id="ARBA00000900"/>
    </source>
</evidence>
<keyword evidence="8" id="KW-0862">Zinc</keyword>
<dbReference type="FunFam" id="3.30.40.10:FF:000069">
    <property type="entry name" value="E3 ubiquitin-protein ligase RNF115"/>
    <property type="match status" value="1"/>
</dbReference>
<dbReference type="EC" id="2.3.2.27" evidence="3"/>
<evidence type="ECO:0000256" key="2">
    <source>
        <dbReference type="ARBA" id="ARBA00004906"/>
    </source>
</evidence>
<dbReference type="GO" id="GO:0000209">
    <property type="term" value="P:protein polyubiquitination"/>
    <property type="evidence" value="ECO:0007669"/>
    <property type="project" value="UniProtKB-ARBA"/>
</dbReference>
<dbReference type="Proteomes" id="UP001374579">
    <property type="component" value="Unassembled WGS sequence"/>
</dbReference>
<proteinExistence type="predicted"/>
<sequence>MAEAAVENPVHKFYCHQCSAEITPNIPEYTCPTCNSGFIEEVSGSSGSNSSDASPQSQPHDPAAQIAEMVTQALLGNAVSPFGPAGNAVRGPGQGSSSTAEAMAGPSGQRPTMRLLRSGGRNPYMEGLMNYFLSRLGGEAAMQGIPVNMFHLHGNPADYAWGAGGLDSIITQLLNQLESSGPPPAEEQRIEALPNVIITASQVERILQCSVCMEDFFLGEDVRRLPCDHHYHDVCIVQWLRLHGTCPVCRKDLNGQDTTTAEEDAFPPPPDGSLPPPNPGGGRFSTNNASNSSADINPSLD</sequence>
<evidence type="ECO:0000256" key="4">
    <source>
        <dbReference type="ARBA" id="ARBA00022679"/>
    </source>
</evidence>